<protein>
    <submittedName>
        <fullName evidence="1">Transposase</fullName>
    </submittedName>
</protein>
<dbReference type="Proteomes" id="UP001456513">
    <property type="component" value="Unassembled WGS sequence"/>
</dbReference>
<keyword evidence="2" id="KW-1185">Reference proteome</keyword>
<sequence>MRGQLGPSWQRKSSEDLDVHSRRAGFVTYSGIVDTDHHQFVVGSQSAETYEPAVTGSVMEVGRNFVTVMTGAAYGPVSVTVELLTTAPGDPGAEVEWEVIEEATIKVSKPFRVITLDGEIAQDFPALPITKGLNTFRVSARGRDANPGMIVAEPTELYLVQVWKVNQPAALRRLHKTDSVWNDDIVVHKVRSWWDPDPVADATLYIKYGYEHMANQVKQDAINWGGRPPTEKLYRATTSKQFAFHDRMLVDALARARAPKLRKIAAWAARRSYTLAGIADIDWIRAGLEAFENETPLPAPFDDRHTTKVWDAFNTDTRIQLWATSDSGEQTPTPALVAVNSLTAASGDEPFADLFHALHTLLKVQHQVDHPDQLLFSRPDYDHLRLISDVRRQFFPKLAPADQYERWIGHTVDDVLQAGT</sequence>
<name>A0ABU9D1Y4_9NOCA</name>
<dbReference type="EMBL" id="JBBPCN010000001">
    <property type="protein sequence ID" value="MEK8073615.1"/>
    <property type="molecule type" value="Genomic_DNA"/>
</dbReference>
<reference evidence="1 2" key="1">
    <citation type="submission" date="2024-03" db="EMBL/GenBank/DDBJ databases">
        <title>Rhodococcus navarretei sp. nov. and Pseudarthrobacter quantumdoti sp. nov., two new species with the ability to biosynthesize Quantum Dots isolated from soil samples at Union Glacier, Antarctica.</title>
        <authorList>
            <person name="Vargas M."/>
        </authorList>
    </citation>
    <scope>NUCLEOTIDE SEQUENCE [LARGE SCALE GENOMIC DNA]</scope>
    <source>
        <strain evidence="1 2">EXRC-4A-4</strain>
    </source>
</reference>
<organism evidence="1 2">
    <name type="scientific">Rhodococcus navarretei</name>
    <dbReference type="NCBI Taxonomy" id="3128981"/>
    <lineage>
        <taxon>Bacteria</taxon>
        <taxon>Bacillati</taxon>
        <taxon>Actinomycetota</taxon>
        <taxon>Actinomycetes</taxon>
        <taxon>Mycobacteriales</taxon>
        <taxon>Nocardiaceae</taxon>
        <taxon>Rhodococcus</taxon>
    </lineage>
</organism>
<dbReference type="RefSeq" id="WP_341442547.1">
    <property type="nucleotide sequence ID" value="NZ_JBBPCN010000001.1"/>
</dbReference>
<accession>A0ABU9D1Y4</accession>
<comment type="caution">
    <text evidence="1">The sequence shown here is derived from an EMBL/GenBank/DDBJ whole genome shotgun (WGS) entry which is preliminary data.</text>
</comment>
<gene>
    <name evidence="1" type="ORF">AABD04_22460</name>
</gene>
<evidence type="ECO:0000313" key="2">
    <source>
        <dbReference type="Proteomes" id="UP001456513"/>
    </source>
</evidence>
<evidence type="ECO:0000313" key="1">
    <source>
        <dbReference type="EMBL" id="MEK8073615.1"/>
    </source>
</evidence>
<proteinExistence type="predicted"/>